<reference evidence="3 4" key="1">
    <citation type="submission" date="2018-11" db="EMBL/GenBank/DDBJ databases">
        <title>Microbial catabolism of amino acid.</title>
        <authorList>
            <person name="Hibi M."/>
            <person name="Ogawa J."/>
        </authorList>
    </citation>
    <scope>NUCLEOTIDE SEQUENCE [LARGE SCALE GENOMIC DNA]</scope>
    <source>
        <strain evidence="3 4">C31-06</strain>
    </source>
</reference>
<keyword evidence="1" id="KW-0456">Lyase</keyword>
<evidence type="ECO:0000259" key="2">
    <source>
        <dbReference type="Pfam" id="PF04909"/>
    </source>
</evidence>
<dbReference type="PANTHER" id="PTHR21240:SF28">
    <property type="entry name" value="ISO-OROTATE DECARBOXYLASE (EUROFUNG)"/>
    <property type="match status" value="1"/>
</dbReference>
<dbReference type="InterPro" id="IPR032466">
    <property type="entry name" value="Metal_Hydrolase"/>
</dbReference>
<sequence>MIIDAHAHVVAPDGLYAYRANLMADGGYFIGQPKISDDALAVCAQSNVDTMDAVGTDIQLLSPRPYYQGHSMQPTRLVDAWIRANNDVIARTIELQPTRFAGVAGLPITPGESVDRAFPELRRAIEELGFVGVTVNPDPHEGTGTGPALGDPYWYPLFEQLVELDVPMQVHSAGCYNGRETYSEHFITEESIAILSMIRGKVFDRFPTLNVMISHGGGSVPYQLGRWQAEHLHPALGGNPQAPRFEDKLKNFYFDTVLHYSPSLALLLETVGSDRVLFGTERPGSGSTTNPETGRPFDDLKPVIEGFDFLGESDRRAIFEENARRVFPRLKA</sequence>
<dbReference type="PANTHER" id="PTHR21240">
    <property type="entry name" value="2-AMINO-3-CARBOXYLMUCONATE-6-SEMIALDEHYDE DECARBOXYLASE"/>
    <property type="match status" value="1"/>
</dbReference>
<evidence type="ECO:0000256" key="1">
    <source>
        <dbReference type="ARBA" id="ARBA00023239"/>
    </source>
</evidence>
<dbReference type="SUPFAM" id="SSF51556">
    <property type="entry name" value="Metallo-dependent hydrolases"/>
    <property type="match status" value="1"/>
</dbReference>
<keyword evidence="4" id="KW-1185">Reference proteome</keyword>
<evidence type="ECO:0000313" key="3">
    <source>
        <dbReference type="EMBL" id="GCE38117.1"/>
    </source>
</evidence>
<feature type="domain" description="Amidohydrolase-related" evidence="2">
    <location>
        <begin position="3"/>
        <end position="328"/>
    </location>
</feature>
<dbReference type="OrthoDB" id="8673173at2"/>
<dbReference type="EMBL" id="BHYM01000016">
    <property type="protein sequence ID" value="GCE38117.1"/>
    <property type="molecule type" value="Genomic_DNA"/>
</dbReference>
<dbReference type="Pfam" id="PF04909">
    <property type="entry name" value="Amidohydro_2"/>
    <property type="match status" value="1"/>
</dbReference>
<name>A0A402C3G0_RHOWR</name>
<proteinExistence type="predicted"/>
<gene>
    <name evidence="3" type="ORF">Rhow_001139</name>
</gene>
<organism evidence="3 4">
    <name type="scientific">Rhodococcus wratislaviensis</name>
    <name type="common">Tsukamurella wratislaviensis</name>
    <dbReference type="NCBI Taxonomy" id="44752"/>
    <lineage>
        <taxon>Bacteria</taxon>
        <taxon>Bacillati</taxon>
        <taxon>Actinomycetota</taxon>
        <taxon>Actinomycetes</taxon>
        <taxon>Mycobacteriales</taxon>
        <taxon>Nocardiaceae</taxon>
        <taxon>Rhodococcus</taxon>
    </lineage>
</organism>
<dbReference type="GO" id="GO:0016787">
    <property type="term" value="F:hydrolase activity"/>
    <property type="evidence" value="ECO:0007669"/>
    <property type="project" value="InterPro"/>
</dbReference>
<comment type="caution">
    <text evidence="3">The sequence shown here is derived from an EMBL/GenBank/DDBJ whole genome shotgun (WGS) entry which is preliminary data.</text>
</comment>
<dbReference type="RefSeq" id="WP_124390750.1">
    <property type="nucleotide sequence ID" value="NZ_BHYM01000016.1"/>
</dbReference>
<dbReference type="GO" id="GO:0005737">
    <property type="term" value="C:cytoplasm"/>
    <property type="evidence" value="ECO:0007669"/>
    <property type="project" value="TreeGrafter"/>
</dbReference>
<dbReference type="AlphaFoldDB" id="A0A402C3G0"/>
<dbReference type="Gene3D" id="3.20.20.140">
    <property type="entry name" value="Metal-dependent hydrolases"/>
    <property type="match status" value="1"/>
</dbReference>
<dbReference type="InterPro" id="IPR006680">
    <property type="entry name" value="Amidohydro-rel"/>
</dbReference>
<evidence type="ECO:0000313" key="4">
    <source>
        <dbReference type="Proteomes" id="UP000287519"/>
    </source>
</evidence>
<dbReference type="GO" id="GO:0019748">
    <property type="term" value="P:secondary metabolic process"/>
    <property type="evidence" value="ECO:0007669"/>
    <property type="project" value="TreeGrafter"/>
</dbReference>
<protein>
    <submittedName>
        <fullName evidence="3">4-oxalomesaconate hydratase</fullName>
    </submittedName>
</protein>
<accession>A0A402C3G0</accession>
<dbReference type="Proteomes" id="UP000287519">
    <property type="component" value="Unassembled WGS sequence"/>
</dbReference>
<dbReference type="GO" id="GO:0016831">
    <property type="term" value="F:carboxy-lyase activity"/>
    <property type="evidence" value="ECO:0007669"/>
    <property type="project" value="InterPro"/>
</dbReference>
<dbReference type="InterPro" id="IPR032465">
    <property type="entry name" value="ACMSD"/>
</dbReference>